<dbReference type="EMBL" id="KZ988361">
    <property type="protein sequence ID" value="RKP12364.1"/>
    <property type="molecule type" value="Genomic_DNA"/>
</dbReference>
<dbReference type="SUPFAM" id="SSF48230">
    <property type="entry name" value="Chondroitin AC/alginate lyase"/>
    <property type="match status" value="1"/>
</dbReference>
<feature type="domain" description="Alginate lyase" evidence="4">
    <location>
        <begin position="87"/>
        <end position="272"/>
    </location>
</feature>
<dbReference type="Gene3D" id="1.50.10.100">
    <property type="entry name" value="Chondroitin AC/alginate lyase"/>
    <property type="match status" value="1"/>
</dbReference>
<accession>A0A4P9Y111</accession>
<dbReference type="OrthoDB" id="63533at2759"/>
<evidence type="ECO:0000259" key="4">
    <source>
        <dbReference type="Pfam" id="PF05426"/>
    </source>
</evidence>
<dbReference type="GO" id="GO:0042597">
    <property type="term" value="C:periplasmic space"/>
    <property type="evidence" value="ECO:0007669"/>
    <property type="project" value="InterPro"/>
</dbReference>
<keyword evidence="1 3" id="KW-0732">Signal</keyword>
<proteinExistence type="predicted"/>
<dbReference type="Proteomes" id="UP000267251">
    <property type="component" value="Unassembled WGS sequence"/>
</dbReference>
<feature type="signal peptide" evidence="3">
    <location>
        <begin position="1"/>
        <end position="17"/>
    </location>
</feature>
<feature type="chain" id="PRO_5020637357" evidence="3">
    <location>
        <begin position="18"/>
        <end position="275"/>
    </location>
</feature>
<dbReference type="InterPro" id="IPR008929">
    <property type="entry name" value="Chondroitin_lyas"/>
</dbReference>
<evidence type="ECO:0000256" key="3">
    <source>
        <dbReference type="SAM" id="SignalP"/>
    </source>
</evidence>
<keyword evidence="2 5" id="KW-0456">Lyase</keyword>
<reference evidence="6" key="1">
    <citation type="journal article" date="2018" name="Nat. Microbiol.">
        <title>Leveraging single-cell genomics to expand the fungal tree of life.</title>
        <authorList>
            <person name="Ahrendt S.R."/>
            <person name="Quandt C.A."/>
            <person name="Ciobanu D."/>
            <person name="Clum A."/>
            <person name="Salamov A."/>
            <person name="Andreopoulos B."/>
            <person name="Cheng J.F."/>
            <person name="Woyke T."/>
            <person name="Pelin A."/>
            <person name="Henrissat B."/>
            <person name="Reynolds N.K."/>
            <person name="Benny G.L."/>
            <person name="Smith M.E."/>
            <person name="James T.Y."/>
            <person name="Grigoriev I.V."/>
        </authorList>
    </citation>
    <scope>NUCLEOTIDE SEQUENCE [LARGE SCALE GENOMIC DNA]</scope>
</reference>
<name>A0A4P9Y111_9FUNG</name>
<protein>
    <submittedName>
        <fullName evidence="5">Alginate lyase-domain-containing protein</fullName>
    </submittedName>
</protein>
<evidence type="ECO:0000313" key="6">
    <source>
        <dbReference type="Proteomes" id="UP000267251"/>
    </source>
</evidence>
<evidence type="ECO:0000256" key="1">
    <source>
        <dbReference type="ARBA" id="ARBA00022729"/>
    </source>
</evidence>
<keyword evidence="6" id="KW-1185">Reference proteome</keyword>
<organism evidence="5 6">
    <name type="scientific">Piptocephalis cylindrospora</name>
    <dbReference type="NCBI Taxonomy" id="1907219"/>
    <lineage>
        <taxon>Eukaryota</taxon>
        <taxon>Fungi</taxon>
        <taxon>Fungi incertae sedis</taxon>
        <taxon>Zoopagomycota</taxon>
        <taxon>Zoopagomycotina</taxon>
        <taxon>Zoopagomycetes</taxon>
        <taxon>Zoopagales</taxon>
        <taxon>Piptocephalidaceae</taxon>
        <taxon>Piptocephalis</taxon>
    </lineage>
</organism>
<dbReference type="Pfam" id="PF05426">
    <property type="entry name" value="Alginate_lyase"/>
    <property type="match status" value="1"/>
</dbReference>
<evidence type="ECO:0000313" key="5">
    <source>
        <dbReference type="EMBL" id="RKP12364.1"/>
    </source>
</evidence>
<evidence type="ECO:0000256" key="2">
    <source>
        <dbReference type="ARBA" id="ARBA00023239"/>
    </source>
</evidence>
<dbReference type="InterPro" id="IPR008397">
    <property type="entry name" value="Alginate_lyase_dom"/>
</dbReference>
<sequence length="275" mass="31254">MQASLLLTLALLGVVSANNLERRWIKIDTPAVFTPNPAFPYVWAWQHQDNSILETKKDSASDDAVARVILSGFASKANHSPVFHIRKSEVVPPSNDTSDFLSFAPYWWPNPEDPKAEWVKKDGEINPDILKLTCQAELSAMTASTRMSVTQGLLNPTDTASLAHASRQLHAWFVDPELRMKPNVNYGQVVRNADPSTWKGRFEGILSVRQLAFVPSTVELLEKIYPQWTAQDTKGVKDWFTEFLQWLLNPPFQPEENTSKNNHRTYWACQVVEYQ</sequence>
<gene>
    <name evidence="5" type="ORF">BJ684DRAFT_17138</name>
</gene>
<dbReference type="GO" id="GO:0016829">
    <property type="term" value="F:lyase activity"/>
    <property type="evidence" value="ECO:0007669"/>
    <property type="project" value="UniProtKB-KW"/>
</dbReference>
<feature type="non-terminal residue" evidence="5">
    <location>
        <position position="275"/>
    </location>
</feature>
<dbReference type="AlphaFoldDB" id="A0A4P9Y111"/>